<name>A0A512E0Q8_9PROT</name>
<dbReference type="NCBIfam" id="TIGR02593">
    <property type="entry name" value="CRISPR_cas5"/>
    <property type="match status" value="1"/>
</dbReference>
<dbReference type="RefSeq" id="WP_044435517.1">
    <property type="nucleotide sequence ID" value="NZ_BJYZ01000038.1"/>
</dbReference>
<evidence type="ECO:0000256" key="1">
    <source>
        <dbReference type="ARBA" id="ARBA00023118"/>
    </source>
</evidence>
<evidence type="ECO:0000313" key="4">
    <source>
        <dbReference type="EMBL" id="GEO42304.1"/>
    </source>
</evidence>
<dbReference type="InterPro" id="IPR021124">
    <property type="entry name" value="CRISPR-assoc_prot_Cas5"/>
</dbReference>
<reference evidence="4 5" key="1">
    <citation type="submission" date="2019-07" db="EMBL/GenBank/DDBJ databases">
        <title>Whole genome shotgun sequence of Skermanella aerolata NBRC 106429.</title>
        <authorList>
            <person name="Hosoyama A."/>
            <person name="Uohara A."/>
            <person name="Ohji S."/>
            <person name="Ichikawa N."/>
        </authorList>
    </citation>
    <scope>NUCLEOTIDE SEQUENCE [LARGE SCALE GENOMIC DNA]</scope>
    <source>
        <strain evidence="4 5">NBRC 106429</strain>
    </source>
</reference>
<evidence type="ECO:0000256" key="3">
    <source>
        <dbReference type="SAM" id="SignalP"/>
    </source>
</evidence>
<evidence type="ECO:0000256" key="2">
    <source>
        <dbReference type="SAM" id="MobiDB-lite"/>
    </source>
</evidence>
<accession>A0A512E0Q8</accession>
<dbReference type="NCBIfam" id="TIGR01868">
    <property type="entry name" value="casD_Cas5e"/>
    <property type="match status" value="1"/>
</dbReference>
<dbReference type="OrthoDB" id="5704083at2"/>
<dbReference type="Pfam" id="PF09704">
    <property type="entry name" value="Cas_Cas5d"/>
    <property type="match status" value="1"/>
</dbReference>
<dbReference type="Gene3D" id="3.30.70.2660">
    <property type="match status" value="1"/>
</dbReference>
<keyword evidence="5" id="KW-1185">Reference proteome</keyword>
<dbReference type="EMBL" id="BJYZ01000038">
    <property type="protein sequence ID" value="GEO42304.1"/>
    <property type="molecule type" value="Genomic_DNA"/>
</dbReference>
<gene>
    <name evidence="4" type="ORF">SAE02_64520</name>
</gene>
<keyword evidence="3" id="KW-0732">Signal</keyword>
<sequence length="260" mass="28633">MTAPAVDALLLLLDAPLMAFGVPVIDQNGVTGRFPGVAQVAGLLGNALGWRHADTAPLQRLQERVRLAAAIMRNGTPMRDFQTVDLSQPHLVGTGWTTRGRRQDRGGGEATSGTHIRYRWYRAGEAIMVALRLDAPEERPTLADLEAALDEPFRPLFIGRKACLPAAPLLVRRCRAASLADALALGVAERQATMRKAGVHGPEAPEFTDAEWPEDEPGFPTTGDNFDRGVVYDRRDWRNQLHGGERRVRRGRIRLKEPQP</sequence>
<dbReference type="Proteomes" id="UP000321523">
    <property type="component" value="Unassembled WGS sequence"/>
</dbReference>
<dbReference type="GO" id="GO:0003723">
    <property type="term" value="F:RNA binding"/>
    <property type="evidence" value="ECO:0007669"/>
    <property type="project" value="InterPro"/>
</dbReference>
<feature type="chain" id="PRO_5021883754" evidence="3">
    <location>
        <begin position="20"/>
        <end position="260"/>
    </location>
</feature>
<dbReference type="GO" id="GO:0043571">
    <property type="term" value="P:maintenance of CRISPR repeat elements"/>
    <property type="evidence" value="ECO:0007669"/>
    <property type="project" value="InterPro"/>
</dbReference>
<evidence type="ECO:0000313" key="5">
    <source>
        <dbReference type="Proteomes" id="UP000321523"/>
    </source>
</evidence>
<comment type="caution">
    <text evidence="4">The sequence shown here is derived from an EMBL/GenBank/DDBJ whole genome shotgun (WGS) entry which is preliminary data.</text>
</comment>
<protein>
    <submittedName>
        <fullName evidence="4">Type I-E CRISPR-associated protein Cas5/CasD</fullName>
    </submittedName>
</protein>
<keyword evidence="1" id="KW-0051">Antiviral defense</keyword>
<organism evidence="4 5">
    <name type="scientific">Skermanella aerolata</name>
    <dbReference type="NCBI Taxonomy" id="393310"/>
    <lineage>
        <taxon>Bacteria</taxon>
        <taxon>Pseudomonadati</taxon>
        <taxon>Pseudomonadota</taxon>
        <taxon>Alphaproteobacteria</taxon>
        <taxon>Rhodospirillales</taxon>
        <taxon>Azospirillaceae</taxon>
        <taxon>Skermanella</taxon>
    </lineage>
</organism>
<dbReference type="InterPro" id="IPR010147">
    <property type="entry name" value="CRISPR-assoc_prot_CasD"/>
</dbReference>
<dbReference type="InterPro" id="IPR013422">
    <property type="entry name" value="CRISPR-assoc_prot_Cas5_N"/>
</dbReference>
<proteinExistence type="predicted"/>
<feature type="signal peptide" evidence="3">
    <location>
        <begin position="1"/>
        <end position="19"/>
    </location>
</feature>
<feature type="region of interest" description="Disordered" evidence="2">
    <location>
        <begin position="196"/>
        <end position="227"/>
    </location>
</feature>
<feature type="compositionally biased region" description="Acidic residues" evidence="2">
    <location>
        <begin position="206"/>
        <end position="217"/>
    </location>
</feature>
<dbReference type="AlphaFoldDB" id="A0A512E0Q8"/>
<dbReference type="GO" id="GO:0051607">
    <property type="term" value="P:defense response to virus"/>
    <property type="evidence" value="ECO:0007669"/>
    <property type="project" value="UniProtKB-KW"/>
</dbReference>